<sequence>MCAYLSFFKQNEFHLHLSDNLFVNKALYTTEQIWALYSSFRLRSDERAVAGLNQLQNESYSYEQFQDIQKQCAERGVTVIPEIEAPAHALVITKWKPEIALNQDPTMLNISHPSTVPTLKTIWSTFLPWFRSKTVHIGADEYQASLIRDYTYLVNELSMFIQELSGKATRIWGTFTPAKGANVSKDVVIQHWAPYEDNAYFDFIQNGYDVVNSDFAFYTNVKWNGYFPPTLPKTLIFEGNPMGGSFAPHIFDVKNATNNPDRSNPRVVGHIAAQWNDFGPATSTYLEAYHGWRDGLPALADKQWGGSLKEYEYDAIIETLIAAAPGQNLDRRIKSESSVILDYHFPKQNTCSRKIKDQSGNGYDGISHGCQIHNSTLHLDGRCYVETPLDSKGRNYTLSFSVHPLSSEPGVLFSGPDSALVAGNGSSTNLTFIAAGIAFPLNYTLPLHTWTDVVISGIGGSTFLTASSQTGNQTRNMEFLTRIEANGVPSANGVMVIWKPMAIEAPLREIGRGFIGMIRNVTLASLESK</sequence>
<dbReference type="EMBL" id="VUJX02000006">
    <property type="protein sequence ID" value="KAL0935659.1"/>
    <property type="molecule type" value="Genomic_DNA"/>
</dbReference>
<gene>
    <name evidence="1" type="ORF">CTRU02_210250</name>
</gene>
<keyword evidence="1" id="KW-0378">Hydrolase</keyword>
<accession>A0ACC3YUQ6</accession>
<comment type="caution">
    <text evidence="1">The sequence shown here is derived from an EMBL/GenBank/DDBJ whole genome shotgun (WGS) entry which is preliminary data.</text>
</comment>
<protein>
    <submittedName>
        <fullName evidence="1">Glycosyl hydrolase family 20</fullName>
    </submittedName>
</protein>
<reference evidence="1 2" key="1">
    <citation type="journal article" date="2020" name="Phytopathology">
        <title>Genome Sequence Resources of Colletotrichum truncatum, C. plurivorum, C. musicola, and C. sojae: Four Species Pathogenic to Soybean (Glycine max).</title>
        <authorList>
            <person name="Rogerio F."/>
            <person name="Boufleur T.R."/>
            <person name="Ciampi-Guillardi M."/>
            <person name="Sukno S.A."/>
            <person name="Thon M.R."/>
            <person name="Massola Junior N.S."/>
            <person name="Baroncelli R."/>
        </authorList>
    </citation>
    <scope>NUCLEOTIDE SEQUENCE [LARGE SCALE GENOMIC DNA]</scope>
    <source>
        <strain evidence="1 2">CMES1059</strain>
    </source>
</reference>
<name>A0ACC3YUQ6_COLTU</name>
<dbReference type="Proteomes" id="UP000805649">
    <property type="component" value="Unassembled WGS sequence"/>
</dbReference>
<organism evidence="1 2">
    <name type="scientific">Colletotrichum truncatum</name>
    <name type="common">Anthracnose fungus</name>
    <name type="synonym">Colletotrichum capsici</name>
    <dbReference type="NCBI Taxonomy" id="5467"/>
    <lineage>
        <taxon>Eukaryota</taxon>
        <taxon>Fungi</taxon>
        <taxon>Dikarya</taxon>
        <taxon>Ascomycota</taxon>
        <taxon>Pezizomycotina</taxon>
        <taxon>Sordariomycetes</taxon>
        <taxon>Hypocreomycetidae</taxon>
        <taxon>Glomerellales</taxon>
        <taxon>Glomerellaceae</taxon>
        <taxon>Colletotrichum</taxon>
        <taxon>Colletotrichum truncatum species complex</taxon>
    </lineage>
</organism>
<evidence type="ECO:0000313" key="1">
    <source>
        <dbReference type="EMBL" id="KAL0935659.1"/>
    </source>
</evidence>
<evidence type="ECO:0000313" key="2">
    <source>
        <dbReference type="Proteomes" id="UP000805649"/>
    </source>
</evidence>
<keyword evidence="2" id="KW-1185">Reference proteome</keyword>
<proteinExistence type="predicted"/>